<dbReference type="RefSeq" id="WP_222424974.1">
    <property type="nucleotide sequence ID" value="NZ_ML675592.1"/>
</dbReference>
<evidence type="ECO:0000256" key="10">
    <source>
        <dbReference type="ARBA" id="ARBA00029514"/>
    </source>
</evidence>
<dbReference type="HAMAP" id="MF_00063">
    <property type="entry name" value="CysH"/>
    <property type="match status" value="1"/>
</dbReference>
<dbReference type="Gene3D" id="3.40.50.620">
    <property type="entry name" value="HUPs"/>
    <property type="match status" value="1"/>
</dbReference>
<proteinExistence type="inferred from homology"/>
<accession>A0A557SRK9</accession>
<evidence type="ECO:0000313" key="15">
    <source>
        <dbReference type="EMBL" id="TVP39238.1"/>
    </source>
</evidence>
<comment type="pathway">
    <text evidence="8">Sulfur metabolism; hydrogen sulfide biosynthesis; sulfite from sulfate.</text>
</comment>
<dbReference type="InterPro" id="IPR002500">
    <property type="entry name" value="PAPS_reduct_dom"/>
</dbReference>
<evidence type="ECO:0000256" key="3">
    <source>
        <dbReference type="ARBA" id="ARBA00022723"/>
    </source>
</evidence>
<dbReference type="NCBIfam" id="NF002537">
    <property type="entry name" value="PRK02090.1"/>
    <property type="match status" value="1"/>
</dbReference>
<keyword evidence="2" id="KW-0963">Cytoplasm</keyword>
<dbReference type="InterPro" id="IPR014729">
    <property type="entry name" value="Rossmann-like_a/b/a_fold"/>
</dbReference>
<evidence type="ECO:0000313" key="16">
    <source>
        <dbReference type="Proteomes" id="UP000315289"/>
    </source>
</evidence>
<dbReference type="InterPro" id="IPR004511">
    <property type="entry name" value="PAPS/APS_Rdtase"/>
</dbReference>
<evidence type="ECO:0000256" key="9">
    <source>
        <dbReference type="ARBA" id="ARBA00024386"/>
    </source>
</evidence>
<organism evidence="15 16">
    <name type="scientific">Candidatus Nitrosocosmicus arcticus</name>
    <dbReference type="NCBI Taxonomy" id="2035267"/>
    <lineage>
        <taxon>Archaea</taxon>
        <taxon>Nitrososphaerota</taxon>
        <taxon>Nitrososphaeria</taxon>
        <taxon>Nitrososphaerales</taxon>
        <taxon>Nitrososphaeraceae</taxon>
        <taxon>Candidatus Nitrosocosmicus</taxon>
    </lineage>
</organism>
<comment type="caution">
    <text evidence="15">The sequence shown here is derived from an EMBL/GenBank/DDBJ whole genome shotgun (WGS) entry which is preliminary data.</text>
</comment>
<dbReference type="CDD" id="cd23945">
    <property type="entry name" value="PAPS_reductase"/>
    <property type="match status" value="1"/>
</dbReference>
<dbReference type="GO" id="GO:0004604">
    <property type="term" value="F:phosphoadenylyl-sulfate reductase (thioredoxin) activity"/>
    <property type="evidence" value="ECO:0007669"/>
    <property type="project" value="InterPro"/>
</dbReference>
<keyword evidence="16" id="KW-1185">Reference proteome</keyword>
<dbReference type="AlphaFoldDB" id="A0A557SRK9"/>
<dbReference type="EMBL" id="VOAH01000018">
    <property type="protein sequence ID" value="TVP39238.1"/>
    <property type="molecule type" value="Genomic_DNA"/>
</dbReference>
<dbReference type="GO" id="GO:0051536">
    <property type="term" value="F:iron-sulfur cluster binding"/>
    <property type="evidence" value="ECO:0007669"/>
    <property type="project" value="UniProtKB-KW"/>
</dbReference>
<gene>
    <name evidence="15" type="primary">cysH</name>
    <name evidence="15" type="ORF">NARC_180049</name>
</gene>
<keyword evidence="6" id="KW-0411">Iron-sulfur</keyword>
<evidence type="ECO:0000256" key="7">
    <source>
        <dbReference type="ARBA" id="ARBA00024298"/>
    </source>
</evidence>
<dbReference type="GO" id="GO:0019379">
    <property type="term" value="P:sulfate assimilation, phosphoadenylyl sulfate reduction by phosphoadenylyl-sulfate reductase (thioredoxin)"/>
    <property type="evidence" value="ECO:0007669"/>
    <property type="project" value="InterPro"/>
</dbReference>
<comment type="function">
    <text evidence="7">Catalyzes the formation of sulfite from adenosine 5'-phosphosulfate (APS) using thioredoxin as an electron donor.</text>
</comment>
<dbReference type="GO" id="GO:0019344">
    <property type="term" value="P:cysteine biosynthetic process"/>
    <property type="evidence" value="ECO:0007669"/>
    <property type="project" value="InterPro"/>
</dbReference>
<evidence type="ECO:0000256" key="13">
    <source>
        <dbReference type="ARBA" id="ARBA00048441"/>
    </source>
</evidence>
<evidence type="ECO:0000256" key="1">
    <source>
        <dbReference type="ARBA" id="ARBA00001966"/>
    </source>
</evidence>
<dbReference type="NCBIfam" id="TIGR00434">
    <property type="entry name" value="cysH"/>
    <property type="match status" value="1"/>
</dbReference>
<sequence length="246" mass="28694">MSTTDRKNEFMKLYSADPAKYEVETAKDILSLSIKTFSPKIAFASSFGAEDVIIIDLMYNIHGDNTRVFTLDTGRLNPETYDVMDQIRKKYSISIETMFPDFMEVEKMVTENGVNLMYNSVQERKLCCEIRKVHPLRRMLKDLDAWITGLRREQTFTRSNAKKIEIDESNNNIIKINPIVDWTNDMVWDYIKKNNIPYNKLHDKGYPSIGCAPCTRAVAAGEDLRAGRWWWENDFHKECGLHWNKS</sequence>
<evidence type="ECO:0000256" key="4">
    <source>
        <dbReference type="ARBA" id="ARBA00023002"/>
    </source>
</evidence>
<dbReference type="EC" id="1.8.4.10" evidence="9"/>
<dbReference type="GO" id="GO:0046872">
    <property type="term" value="F:metal ion binding"/>
    <property type="evidence" value="ECO:0007669"/>
    <property type="project" value="UniProtKB-KW"/>
</dbReference>
<keyword evidence="5" id="KW-0408">Iron</keyword>
<protein>
    <recommendedName>
        <fullName evidence="10">Adenosine 5'-phosphosulfate reductase</fullName>
        <ecNumber evidence="9">1.8.4.10</ecNumber>
    </recommendedName>
    <alternativeName>
        <fullName evidence="12">5'-adenylylsulfate reductase</fullName>
    </alternativeName>
    <alternativeName>
        <fullName evidence="11">Thioredoxin-dependent 5'-adenylylsulfate reductase</fullName>
    </alternativeName>
</protein>
<dbReference type="PIRSF" id="PIRSF000857">
    <property type="entry name" value="PAPS_reductase"/>
    <property type="match status" value="1"/>
</dbReference>
<dbReference type="Pfam" id="PF01507">
    <property type="entry name" value="PAPS_reduct"/>
    <property type="match status" value="1"/>
</dbReference>
<dbReference type="GO" id="GO:0043866">
    <property type="term" value="F:adenylyl-sulfate reductase (thioredoxin) activity"/>
    <property type="evidence" value="ECO:0007669"/>
    <property type="project" value="UniProtKB-EC"/>
</dbReference>
<name>A0A557SRK9_9ARCH</name>
<evidence type="ECO:0000256" key="8">
    <source>
        <dbReference type="ARBA" id="ARBA00024327"/>
    </source>
</evidence>
<comment type="catalytic activity">
    <reaction evidence="13">
        <text>[thioredoxin]-disulfide + sulfite + AMP + 2 H(+) = adenosine 5'-phosphosulfate + [thioredoxin]-dithiol</text>
        <dbReference type="Rhea" id="RHEA:21976"/>
        <dbReference type="Rhea" id="RHEA-COMP:10698"/>
        <dbReference type="Rhea" id="RHEA-COMP:10700"/>
        <dbReference type="ChEBI" id="CHEBI:15378"/>
        <dbReference type="ChEBI" id="CHEBI:17359"/>
        <dbReference type="ChEBI" id="CHEBI:29950"/>
        <dbReference type="ChEBI" id="CHEBI:50058"/>
        <dbReference type="ChEBI" id="CHEBI:58243"/>
        <dbReference type="ChEBI" id="CHEBI:456215"/>
        <dbReference type="EC" id="1.8.4.10"/>
    </reaction>
</comment>
<dbReference type="PANTHER" id="PTHR46482:SF9">
    <property type="entry name" value="5'-ADENYLYLSULFATE REDUCTASE 1, CHLOROPLASTIC"/>
    <property type="match status" value="1"/>
</dbReference>
<dbReference type="SUPFAM" id="SSF52402">
    <property type="entry name" value="Adenine nucleotide alpha hydrolases-like"/>
    <property type="match status" value="1"/>
</dbReference>
<feature type="domain" description="Phosphoadenosine phosphosulphate reductase" evidence="14">
    <location>
        <begin position="41"/>
        <end position="217"/>
    </location>
</feature>
<dbReference type="Proteomes" id="UP000315289">
    <property type="component" value="Unassembled WGS sequence"/>
</dbReference>
<dbReference type="PANTHER" id="PTHR46482">
    <property type="entry name" value="5'-ADENYLYLSULFATE REDUCTASE 3, CHLOROPLASTIC"/>
    <property type="match status" value="1"/>
</dbReference>
<evidence type="ECO:0000256" key="12">
    <source>
        <dbReference type="ARBA" id="ARBA00032041"/>
    </source>
</evidence>
<keyword evidence="4 15" id="KW-0560">Oxidoreductase</keyword>
<dbReference type="InterPro" id="IPR011798">
    <property type="entry name" value="APS_reductase"/>
</dbReference>
<evidence type="ECO:0000256" key="6">
    <source>
        <dbReference type="ARBA" id="ARBA00023014"/>
    </source>
</evidence>
<dbReference type="NCBIfam" id="TIGR02055">
    <property type="entry name" value="APS_reductase"/>
    <property type="match status" value="1"/>
</dbReference>
<evidence type="ECO:0000256" key="2">
    <source>
        <dbReference type="ARBA" id="ARBA00022490"/>
    </source>
</evidence>
<reference evidence="15 16" key="1">
    <citation type="journal article" date="2019" name="Front. Microbiol.">
        <title>Ammonia Oxidation by the Arctic Terrestrial Thaumarchaeote Candidatus Nitrosocosmicus arcticus Is Stimulated by Increasing Temperatures.</title>
        <authorList>
            <person name="Alves R.J.E."/>
            <person name="Kerou M."/>
            <person name="Zappe A."/>
            <person name="Bittner R."/>
            <person name="Abby S.S."/>
            <person name="Schmidt H.A."/>
            <person name="Pfeifer K."/>
            <person name="Schleper C."/>
        </authorList>
    </citation>
    <scope>NUCLEOTIDE SEQUENCE [LARGE SCALE GENOMIC DNA]</scope>
    <source>
        <strain evidence="15 16">Kfb</strain>
    </source>
</reference>
<evidence type="ECO:0000256" key="5">
    <source>
        <dbReference type="ARBA" id="ARBA00023004"/>
    </source>
</evidence>
<keyword evidence="3" id="KW-0479">Metal-binding</keyword>
<comment type="cofactor">
    <cofactor evidence="1">
        <name>[4Fe-4S] cluster</name>
        <dbReference type="ChEBI" id="CHEBI:49883"/>
    </cofactor>
</comment>
<evidence type="ECO:0000256" key="11">
    <source>
        <dbReference type="ARBA" id="ARBA00030894"/>
    </source>
</evidence>
<evidence type="ECO:0000259" key="14">
    <source>
        <dbReference type="Pfam" id="PF01507"/>
    </source>
</evidence>